<dbReference type="InterPro" id="IPR022451">
    <property type="entry name" value="CHP03829_YokU"/>
</dbReference>
<dbReference type="Pfam" id="PF14122">
    <property type="entry name" value="YokU"/>
    <property type="match status" value="1"/>
</dbReference>
<reference evidence="1 2" key="1">
    <citation type="submission" date="2021-01" db="EMBL/GenBank/DDBJ databases">
        <title>Genomic Encyclopedia of Type Strains, Phase IV (KMG-IV): sequencing the most valuable type-strain genomes for metagenomic binning, comparative biology and taxonomic classification.</title>
        <authorList>
            <person name="Goeker M."/>
        </authorList>
    </citation>
    <scope>NUCLEOTIDE SEQUENCE [LARGE SCALE GENOMIC DNA]</scope>
    <source>
        <strain evidence="1 2">DSM 105482</strain>
    </source>
</reference>
<dbReference type="CDD" id="cd12870">
    <property type="entry name" value="MqsA"/>
    <property type="match status" value="1"/>
</dbReference>
<dbReference type="RefSeq" id="WP_204542267.1">
    <property type="nucleotide sequence ID" value="NZ_JAFBFI010000007.1"/>
</dbReference>
<evidence type="ECO:0000313" key="2">
    <source>
        <dbReference type="Proteomes" id="UP000823486"/>
    </source>
</evidence>
<gene>
    <name evidence="1" type="ORF">JOC77_001957</name>
</gene>
<organism evidence="1 2">
    <name type="scientific">Peribacillus deserti</name>
    <dbReference type="NCBI Taxonomy" id="673318"/>
    <lineage>
        <taxon>Bacteria</taxon>
        <taxon>Bacillati</taxon>
        <taxon>Bacillota</taxon>
        <taxon>Bacilli</taxon>
        <taxon>Bacillales</taxon>
        <taxon>Bacillaceae</taxon>
        <taxon>Peribacillus</taxon>
    </lineage>
</organism>
<name>A0ABS2QHA7_9BACI</name>
<dbReference type="Proteomes" id="UP000823486">
    <property type="component" value="Unassembled WGS sequence"/>
</dbReference>
<accession>A0ABS2QHA7</accession>
<dbReference type="NCBIfam" id="TIGR03831">
    <property type="entry name" value="YgiT_finger"/>
    <property type="match status" value="1"/>
</dbReference>
<dbReference type="EMBL" id="JAFBFI010000007">
    <property type="protein sequence ID" value="MBM7692527.1"/>
    <property type="molecule type" value="Genomic_DNA"/>
</dbReference>
<evidence type="ECO:0000313" key="1">
    <source>
        <dbReference type="EMBL" id="MBM7692527.1"/>
    </source>
</evidence>
<dbReference type="InterPro" id="IPR022453">
    <property type="entry name" value="Znf_MqsA-type"/>
</dbReference>
<keyword evidence="2" id="KW-1185">Reference proteome</keyword>
<proteinExistence type="predicted"/>
<protein>
    <submittedName>
        <fullName evidence="1">YokU family protein</fullName>
    </submittedName>
</protein>
<comment type="caution">
    <text evidence="1">The sequence shown here is derived from an EMBL/GenBank/DDBJ whole genome shotgun (WGS) entry which is preliminary data.</text>
</comment>
<dbReference type="NCBIfam" id="TIGR03829">
    <property type="entry name" value="YokU_near_AblA"/>
    <property type="match status" value="1"/>
</dbReference>
<sequence length="95" mass="10922">MSSECVWCNERSIVDIEDQVYWELPDGSRSIEITATPSLFCSSCHAVYLDEKLAADLEDQLFLIDRNELSSSISFSKLMALPKMLKKNYFNFKSE</sequence>